<comment type="caution">
    <text evidence="1">The sequence shown here is derived from an EMBL/GenBank/DDBJ whole genome shotgun (WGS) entry which is preliminary data.</text>
</comment>
<dbReference type="PANTHER" id="PTHR32329:SF4">
    <property type="entry name" value="ACTIVATOR OF 2-HYDROXYACYL-COA DEHYDRATASE"/>
    <property type="match status" value="1"/>
</dbReference>
<reference evidence="1" key="1">
    <citation type="submission" date="2013-12" db="EMBL/GenBank/DDBJ databases">
        <title>A Varibaculum cambriense genome reconstructed from a premature infant gut community with otherwise low bacterial novelty that shifts toward anaerobic metabolism during the third week of life.</title>
        <authorList>
            <person name="Brown C.T."/>
            <person name="Sharon I."/>
            <person name="Thomas B.C."/>
            <person name="Castelle C.J."/>
            <person name="Morowitz M.J."/>
            <person name="Banfield J.F."/>
        </authorList>
    </citation>
    <scope>NUCLEOTIDE SEQUENCE</scope>
</reference>
<dbReference type="EMBL" id="AZMM01000622">
    <property type="protein sequence ID" value="ETJ45379.1"/>
    <property type="molecule type" value="Genomic_DNA"/>
</dbReference>
<sequence>GAVTIRLRSLQSVMERSLRRHHNPEAPEVVEEQLPTYDYNRVVFTEEMRKTYKILVPQMSPLHFSLLDPVLKNEGYNFEMLPAPTRDDIEVGLKYINNDACYPAIIVVGQLMSALLSGKYD</sequence>
<name>W1YW29_9ZZZZ</name>
<dbReference type="AlphaFoldDB" id="W1YW29"/>
<evidence type="ECO:0000313" key="1">
    <source>
        <dbReference type="EMBL" id="ETJ45379.1"/>
    </source>
</evidence>
<dbReference type="InterPro" id="IPR051805">
    <property type="entry name" value="Dehydratase_Activator_Redct"/>
</dbReference>
<organism evidence="1">
    <name type="scientific">human gut metagenome</name>
    <dbReference type="NCBI Taxonomy" id="408170"/>
    <lineage>
        <taxon>unclassified sequences</taxon>
        <taxon>metagenomes</taxon>
        <taxon>organismal metagenomes</taxon>
    </lineage>
</organism>
<dbReference type="PANTHER" id="PTHR32329">
    <property type="entry name" value="BIFUNCTIONAL PROTEIN [INCLUDES 2-HYDROXYACYL-COA DEHYDRATASE (N-TER) AND ITS ACTIVATOR DOMAIN (C_TERM)-RELATED"/>
    <property type="match status" value="1"/>
</dbReference>
<feature type="non-terminal residue" evidence="1">
    <location>
        <position position="121"/>
    </location>
</feature>
<feature type="non-terminal residue" evidence="1">
    <location>
        <position position="1"/>
    </location>
</feature>
<accession>W1YW29</accession>
<gene>
    <name evidence="1" type="ORF">Q604_UNBC00622G0001</name>
</gene>
<proteinExistence type="predicted"/>
<protein>
    <submittedName>
        <fullName evidence="1">CoA-substrate-specific enzyme activase protein</fullName>
    </submittedName>
</protein>